<name>A0ABQ1ZZP5_9BACT</name>
<sequence length="146" mass="15333">MDEAWTKHGSRTGGQATAPIGHRVPRLILLAVAAAALSSSTTPPELTAAQAAKCPGQYVHVRATVATIRETSAGYTFLSLDKPGRGCPLEVAVRANLLPNFTRYLGHQPAHLAGRTVLVQGYVQATNGSTAQIWLDRAPALSVAPL</sequence>
<organism evidence="1 2">
    <name type="scientific">Hymenobacter frigidus</name>
    <dbReference type="NCBI Taxonomy" id="1524095"/>
    <lineage>
        <taxon>Bacteria</taxon>
        <taxon>Pseudomonadati</taxon>
        <taxon>Bacteroidota</taxon>
        <taxon>Cytophagia</taxon>
        <taxon>Cytophagales</taxon>
        <taxon>Hymenobacteraceae</taxon>
        <taxon>Hymenobacter</taxon>
    </lineage>
</organism>
<reference evidence="2" key="1">
    <citation type="journal article" date="2019" name="Int. J. Syst. Evol. Microbiol.">
        <title>The Global Catalogue of Microorganisms (GCM) 10K type strain sequencing project: providing services to taxonomists for standard genome sequencing and annotation.</title>
        <authorList>
            <consortium name="The Broad Institute Genomics Platform"/>
            <consortium name="The Broad Institute Genome Sequencing Center for Infectious Disease"/>
            <person name="Wu L."/>
            <person name="Ma J."/>
        </authorList>
    </citation>
    <scope>NUCLEOTIDE SEQUENCE [LARGE SCALE GENOMIC DNA]</scope>
    <source>
        <strain evidence="2">CGMCC 1.14966</strain>
    </source>
</reference>
<dbReference type="RefSeq" id="WP_188560585.1">
    <property type="nucleotide sequence ID" value="NZ_BMGY01000004.1"/>
</dbReference>
<accession>A0ABQ1ZZP5</accession>
<comment type="caution">
    <text evidence="1">The sequence shown here is derived from an EMBL/GenBank/DDBJ whole genome shotgun (WGS) entry which is preliminary data.</text>
</comment>
<keyword evidence="2" id="KW-1185">Reference proteome</keyword>
<gene>
    <name evidence="1" type="ORF">GCM10011495_06480</name>
</gene>
<dbReference type="EMBL" id="BMGY01000004">
    <property type="protein sequence ID" value="GGH80767.1"/>
    <property type="molecule type" value="Genomic_DNA"/>
</dbReference>
<evidence type="ECO:0000313" key="2">
    <source>
        <dbReference type="Proteomes" id="UP000637774"/>
    </source>
</evidence>
<protein>
    <recommendedName>
        <fullName evidence="3">Lipoprotein</fullName>
    </recommendedName>
</protein>
<evidence type="ECO:0000313" key="1">
    <source>
        <dbReference type="EMBL" id="GGH80767.1"/>
    </source>
</evidence>
<evidence type="ECO:0008006" key="3">
    <source>
        <dbReference type="Google" id="ProtNLM"/>
    </source>
</evidence>
<dbReference type="Proteomes" id="UP000637774">
    <property type="component" value="Unassembled WGS sequence"/>
</dbReference>
<proteinExistence type="predicted"/>